<dbReference type="Gramene" id="OGLUM08G07980.1">
    <property type="protein sequence ID" value="OGLUM08G07980.1"/>
    <property type="gene ID" value="OGLUM08G07980"/>
</dbReference>
<evidence type="ECO:0000256" key="2">
    <source>
        <dbReference type="ARBA" id="ARBA00022679"/>
    </source>
</evidence>
<evidence type="ECO:0000313" key="6">
    <source>
        <dbReference type="Proteomes" id="UP000026961"/>
    </source>
</evidence>
<accession>A0A0E0ASP8</accession>
<protein>
    <recommendedName>
        <fullName evidence="3">Sulfotransferase</fullName>
        <ecNumber evidence="3">2.8.2.-</ecNumber>
    </recommendedName>
</protein>
<dbReference type="EnsemblPlants" id="OGLUM08G07980.1">
    <property type="protein sequence ID" value="OGLUM08G07980.1"/>
    <property type="gene ID" value="OGLUM08G07980"/>
</dbReference>
<dbReference type="EC" id="2.8.2.-" evidence="3"/>
<feature type="domain" description="Sulfotransferase" evidence="4">
    <location>
        <begin position="87"/>
        <end position="328"/>
    </location>
</feature>
<evidence type="ECO:0000313" key="5">
    <source>
        <dbReference type="EnsemblPlants" id="OGLUM08G07980.1"/>
    </source>
</evidence>
<dbReference type="GO" id="GO:0008146">
    <property type="term" value="F:sulfotransferase activity"/>
    <property type="evidence" value="ECO:0007669"/>
    <property type="project" value="InterPro"/>
</dbReference>
<comment type="similarity">
    <text evidence="1 3">Belongs to the sulfotransferase 1 family.</text>
</comment>
<sequence>MANKGGEPAARAAVRHGGGPVAFKDAVDVDATPVRPPTELAAAVSALPAGVSYGQPMRCYGGTWVFESWAQGVVAMHRGGLVPRSGDVLLASLPKSGTTWLKALAFATMARRACPPPASPDHPLRRLNPHDCVPLLDRLFAAGRDALLDELPSPRLMCTHMPLSLLPPAKDRLVSIWHFRKRNVPDLLLQEVYESICDGTGFAGPVWDHFAWASKIDPGRVLFLKYEEVLRDPVNTIRELAQFVGQPFSDTEEEAGIVAEIVKLCSLESLRSQKANKEGIQGVYIKFSHDSYFRKGVEGDWRNHMTPEMAEMGEHLDSIIREKLDGSGLTI</sequence>
<dbReference type="AlphaFoldDB" id="A0A0E0ASP8"/>
<dbReference type="Pfam" id="PF00685">
    <property type="entry name" value="Sulfotransfer_1"/>
    <property type="match status" value="1"/>
</dbReference>
<name>A0A0E0ASP8_9ORYZ</name>
<reference evidence="5" key="1">
    <citation type="submission" date="2015-04" db="UniProtKB">
        <authorList>
            <consortium name="EnsemblPlants"/>
        </authorList>
    </citation>
    <scope>IDENTIFICATION</scope>
</reference>
<keyword evidence="6" id="KW-1185">Reference proteome</keyword>
<evidence type="ECO:0000256" key="1">
    <source>
        <dbReference type="ARBA" id="ARBA00005771"/>
    </source>
</evidence>
<dbReference type="SUPFAM" id="SSF52540">
    <property type="entry name" value="P-loop containing nucleoside triphosphate hydrolases"/>
    <property type="match status" value="1"/>
</dbReference>
<organism evidence="5">
    <name type="scientific">Oryza glumipatula</name>
    <dbReference type="NCBI Taxonomy" id="40148"/>
    <lineage>
        <taxon>Eukaryota</taxon>
        <taxon>Viridiplantae</taxon>
        <taxon>Streptophyta</taxon>
        <taxon>Embryophyta</taxon>
        <taxon>Tracheophyta</taxon>
        <taxon>Spermatophyta</taxon>
        <taxon>Magnoliopsida</taxon>
        <taxon>Liliopsida</taxon>
        <taxon>Poales</taxon>
        <taxon>Poaceae</taxon>
        <taxon>BOP clade</taxon>
        <taxon>Oryzoideae</taxon>
        <taxon>Oryzeae</taxon>
        <taxon>Oryzinae</taxon>
        <taxon>Oryza</taxon>
    </lineage>
</organism>
<dbReference type="Proteomes" id="UP000026961">
    <property type="component" value="Chromosome 8"/>
</dbReference>
<proteinExistence type="inferred from homology"/>
<keyword evidence="2 3" id="KW-0808">Transferase</keyword>
<dbReference type="InterPro" id="IPR000863">
    <property type="entry name" value="Sulfotransferase_dom"/>
</dbReference>
<dbReference type="PANTHER" id="PTHR11783">
    <property type="entry name" value="SULFOTRANSFERASE SULT"/>
    <property type="match status" value="1"/>
</dbReference>
<dbReference type="Gene3D" id="3.40.50.300">
    <property type="entry name" value="P-loop containing nucleotide triphosphate hydrolases"/>
    <property type="match status" value="1"/>
</dbReference>
<dbReference type="InterPro" id="IPR027417">
    <property type="entry name" value="P-loop_NTPase"/>
</dbReference>
<evidence type="ECO:0000256" key="3">
    <source>
        <dbReference type="RuleBase" id="RU361155"/>
    </source>
</evidence>
<dbReference type="HOGENOM" id="CLU_027239_0_1_1"/>
<dbReference type="eggNOG" id="KOG1584">
    <property type="taxonomic scope" value="Eukaryota"/>
</dbReference>
<reference evidence="5" key="2">
    <citation type="submission" date="2018-05" db="EMBL/GenBank/DDBJ databases">
        <title>OgluRS3 (Oryza glumaepatula Reference Sequence Version 3).</title>
        <authorList>
            <person name="Zhang J."/>
            <person name="Kudrna D."/>
            <person name="Lee S."/>
            <person name="Talag J."/>
            <person name="Welchert J."/>
            <person name="Wing R.A."/>
        </authorList>
    </citation>
    <scope>NUCLEOTIDE SEQUENCE [LARGE SCALE GENOMIC DNA]</scope>
</reference>
<evidence type="ECO:0000259" key="4">
    <source>
        <dbReference type="Pfam" id="PF00685"/>
    </source>
</evidence>